<dbReference type="Gene3D" id="3.30.70.2760">
    <property type="match status" value="1"/>
</dbReference>
<dbReference type="InterPro" id="IPR050135">
    <property type="entry name" value="dGTPase-like"/>
</dbReference>
<dbReference type="SMART" id="SM00471">
    <property type="entry name" value="HDc"/>
    <property type="match status" value="1"/>
</dbReference>
<keyword evidence="4" id="KW-1185">Reference proteome</keyword>
<feature type="transmembrane region" description="Helical" evidence="1">
    <location>
        <begin position="565"/>
        <end position="589"/>
    </location>
</feature>
<feature type="domain" description="HD" evidence="2">
    <location>
        <begin position="80"/>
        <end position="214"/>
    </location>
</feature>
<keyword evidence="1" id="KW-1133">Transmembrane helix</keyword>
<organism evidence="3 4">
    <name type="scientific">Leucocoprinus leucothites</name>
    <dbReference type="NCBI Taxonomy" id="201217"/>
    <lineage>
        <taxon>Eukaryota</taxon>
        <taxon>Fungi</taxon>
        <taxon>Dikarya</taxon>
        <taxon>Basidiomycota</taxon>
        <taxon>Agaricomycotina</taxon>
        <taxon>Agaricomycetes</taxon>
        <taxon>Agaricomycetidae</taxon>
        <taxon>Agaricales</taxon>
        <taxon>Agaricineae</taxon>
        <taxon>Agaricaceae</taxon>
        <taxon>Leucocoprinus</taxon>
    </lineage>
</organism>
<dbReference type="PANTHER" id="PTHR11373:SF4">
    <property type="entry name" value="DEOXYNUCLEOSIDE TRIPHOSPHATE TRIPHOSPHOHYDROLASE SAMHD1"/>
    <property type="match status" value="1"/>
</dbReference>
<feature type="transmembrane region" description="Helical" evidence="1">
    <location>
        <begin position="687"/>
        <end position="705"/>
    </location>
</feature>
<dbReference type="InterPro" id="IPR003607">
    <property type="entry name" value="HD/PDEase_dom"/>
</dbReference>
<name>A0A8H5GGF9_9AGAR</name>
<dbReference type="SUPFAM" id="SSF109604">
    <property type="entry name" value="HD-domain/PDEase-like"/>
    <property type="match status" value="1"/>
</dbReference>
<dbReference type="PANTHER" id="PTHR11373">
    <property type="entry name" value="DEOXYNUCLEOSIDE TRIPHOSPHATE TRIPHOSPHOHYDROLASE"/>
    <property type="match status" value="1"/>
</dbReference>
<feature type="transmembrane region" description="Helical" evidence="1">
    <location>
        <begin position="758"/>
        <end position="779"/>
    </location>
</feature>
<feature type="transmembrane region" description="Helical" evidence="1">
    <location>
        <begin position="725"/>
        <end position="746"/>
    </location>
</feature>
<dbReference type="Pfam" id="PF01966">
    <property type="entry name" value="HD"/>
    <property type="match status" value="1"/>
</dbReference>
<keyword evidence="1" id="KW-0812">Transmembrane</keyword>
<proteinExistence type="predicted"/>
<dbReference type="GO" id="GO:0005634">
    <property type="term" value="C:nucleus"/>
    <property type="evidence" value="ECO:0007669"/>
    <property type="project" value="TreeGrafter"/>
</dbReference>
<dbReference type="Pfam" id="PF24800">
    <property type="entry name" value="DUF7702"/>
    <property type="match status" value="1"/>
</dbReference>
<dbReference type="InterPro" id="IPR056119">
    <property type="entry name" value="DUF7702"/>
</dbReference>
<feature type="transmembrane region" description="Helical" evidence="1">
    <location>
        <begin position="601"/>
        <end position="623"/>
    </location>
</feature>
<dbReference type="Pfam" id="PF19276">
    <property type="entry name" value="HD_assoc_2"/>
    <property type="match status" value="1"/>
</dbReference>
<dbReference type="GO" id="GO:0006203">
    <property type="term" value="P:dGTP catabolic process"/>
    <property type="evidence" value="ECO:0007669"/>
    <property type="project" value="TreeGrafter"/>
</dbReference>
<dbReference type="AlphaFoldDB" id="A0A8H5GGF9"/>
<gene>
    <name evidence="3" type="ORF">D9756_001118</name>
</gene>
<comment type="caution">
    <text evidence="3">The sequence shown here is derived from an EMBL/GenBank/DDBJ whole genome shotgun (WGS) entry which is preliminary data.</text>
</comment>
<evidence type="ECO:0000313" key="4">
    <source>
        <dbReference type="Proteomes" id="UP000559027"/>
    </source>
</evidence>
<dbReference type="GO" id="GO:0008832">
    <property type="term" value="F:dGTPase activity"/>
    <property type="evidence" value="ECO:0007669"/>
    <property type="project" value="TreeGrafter"/>
</dbReference>
<dbReference type="Proteomes" id="UP000559027">
    <property type="component" value="Unassembled WGS sequence"/>
</dbReference>
<dbReference type="PROSITE" id="PS51831">
    <property type="entry name" value="HD"/>
    <property type="match status" value="1"/>
</dbReference>
<feature type="transmembrane region" description="Helical" evidence="1">
    <location>
        <begin position="648"/>
        <end position="667"/>
    </location>
</feature>
<reference evidence="3 4" key="1">
    <citation type="journal article" date="2020" name="ISME J.">
        <title>Uncovering the hidden diversity of litter-decomposition mechanisms in mushroom-forming fungi.</title>
        <authorList>
            <person name="Floudas D."/>
            <person name="Bentzer J."/>
            <person name="Ahren D."/>
            <person name="Johansson T."/>
            <person name="Persson P."/>
            <person name="Tunlid A."/>
        </authorList>
    </citation>
    <scope>NUCLEOTIDE SEQUENCE [LARGE SCALE GENOMIC DNA]</scope>
    <source>
        <strain evidence="3 4">CBS 146.42</strain>
    </source>
</reference>
<protein>
    <recommendedName>
        <fullName evidence="2">HD domain-containing protein</fullName>
    </recommendedName>
</protein>
<dbReference type="OrthoDB" id="9991235at2759"/>
<dbReference type="InterPro" id="IPR045509">
    <property type="entry name" value="HD_assoc_2"/>
</dbReference>
<evidence type="ECO:0000256" key="1">
    <source>
        <dbReference type="SAM" id="Phobius"/>
    </source>
</evidence>
<sequence length="805" mass="91233">MEYAACDAEDNAARASVDSIQSVEASRHLLVRSIKDPIHDYIPVHALLSKFIDTRHFQRLREVKQLGTSSFVWPGATHSRFEHSLGVAYLSRLLASRLQSNQPELNITDRDIDCVEIAGLCHDLGHGPWSHVWDSMFIPRVLPGRRWWHELGSEMMLDHMIAEYGIPITAKDQRFVKALIAGDPSKCSPDEKRFLFDIVANKRNGLDVDKFDYIQRDSQLIGEPIRIDSNRIVNSARVIEEQICYDIKDANQLYEICATRFKLHKMIYNHKAAKAIEYMIIDALLAAEPHLRIAERVFDPEKFIFLNDSILNQIESSTVPELAKSRAIVRRIRDRDLYKMVDYKVVEWPFRTLFRDKVTSKKIVDEVKRRASSDPLPDDFPELEEEDVIVDLCTMHYGMKEENPLKFVKFYSKRNPSKKGDYSTLQPERFAEVLLRIYTKKPEYWGRVQAGYRQILDSISIEETNTVDSITPPATEPPSTPPAQVSSFTLDAGTSVGTNAQQAGTHGRAFPFALLQENIYSLMSSNASFDYAALFGIHSVAAAVVFTVIYVPLAFYFVWRAVTRFNYVFVFLTIFCIIRVVGFAIRAVLAGSESAASNLGLVIADQILFGMGFSGLLFSTFSLQSDRERIAGLRYKHPLILVLTHRRFYHVIIVAAVVLIIVGTNMLTSDNPDGRDLGNTLRTAGTWILFGMTVLQGLRSGAFVYHESAKYPKVEAKTRSFGDKYAAWLLALISGLLLWRMIYSVITIRQSQHESTYYPLNALPEFLCVCVYGVSGLVLSRAEIKEKDMELEGYRNRPVSGPTVA</sequence>
<dbReference type="Gene3D" id="1.10.3210.10">
    <property type="entry name" value="Hypothetical protein af1432"/>
    <property type="match status" value="1"/>
</dbReference>
<dbReference type="InterPro" id="IPR006674">
    <property type="entry name" value="HD_domain"/>
</dbReference>
<evidence type="ECO:0000259" key="2">
    <source>
        <dbReference type="PROSITE" id="PS51831"/>
    </source>
</evidence>
<dbReference type="CDD" id="cd00077">
    <property type="entry name" value="HDc"/>
    <property type="match status" value="1"/>
</dbReference>
<dbReference type="EMBL" id="JAACJO010000001">
    <property type="protein sequence ID" value="KAF5364353.1"/>
    <property type="molecule type" value="Genomic_DNA"/>
</dbReference>
<evidence type="ECO:0000313" key="3">
    <source>
        <dbReference type="EMBL" id="KAF5364353.1"/>
    </source>
</evidence>
<accession>A0A8H5GGF9</accession>
<keyword evidence="1" id="KW-0472">Membrane</keyword>
<feature type="transmembrane region" description="Helical" evidence="1">
    <location>
        <begin position="531"/>
        <end position="558"/>
    </location>
</feature>